<dbReference type="RefSeq" id="WP_039737422.1">
    <property type="nucleotide sequence ID" value="NZ_JTCM02000046.1"/>
</dbReference>
<comment type="caution">
    <text evidence="1">The sequence shown here is derived from an EMBL/GenBank/DDBJ whole genome shotgun (WGS) entry which is preliminary data.</text>
</comment>
<keyword evidence="2" id="KW-1185">Reference proteome</keyword>
<dbReference type="EMBL" id="JTCM02000046">
    <property type="protein sequence ID" value="NEU74648.1"/>
    <property type="molecule type" value="Genomic_DNA"/>
</dbReference>
<accession>A0A846HCJ0</accession>
<proteinExistence type="predicted"/>
<organism evidence="1 2">
    <name type="scientific">Hassallia byssoidea VB512170</name>
    <dbReference type="NCBI Taxonomy" id="1304833"/>
    <lineage>
        <taxon>Bacteria</taxon>
        <taxon>Bacillati</taxon>
        <taxon>Cyanobacteriota</taxon>
        <taxon>Cyanophyceae</taxon>
        <taxon>Nostocales</taxon>
        <taxon>Tolypothrichaceae</taxon>
        <taxon>Hassallia</taxon>
    </lineage>
</organism>
<name>A0A846HCJ0_9CYAN</name>
<evidence type="ECO:0000313" key="2">
    <source>
        <dbReference type="Proteomes" id="UP000031549"/>
    </source>
</evidence>
<dbReference type="Proteomes" id="UP000031549">
    <property type="component" value="Unassembled WGS sequence"/>
</dbReference>
<evidence type="ECO:0000313" key="1">
    <source>
        <dbReference type="EMBL" id="NEU74648.1"/>
    </source>
</evidence>
<sequence length="179" mass="19743">MSKYQNWFWEIQESGQGPHYYFNATFALSDAECLVNLVRQHSLSGFVHCQFVGNLINAPCGGCNYQGAYDLYIDEYNYSEDFISPLESGKHKITCPHSQLNIISVCGNELGIECSYGGITSTHNEIGTSLIVAIAQSPKVTLVHWQVNSGGEGYDPVGFGIGRSATELLAHLQIKKPLY</sequence>
<protein>
    <submittedName>
        <fullName evidence="1">Uncharacterized protein</fullName>
    </submittedName>
</protein>
<dbReference type="AlphaFoldDB" id="A0A846HCJ0"/>
<gene>
    <name evidence="1" type="ORF">PI95_019335</name>
</gene>
<reference evidence="1 2" key="1">
    <citation type="journal article" date="2015" name="Genome Announc.">
        <title>Draft Genome Sequence of Cyanobacterium Hassallia byssoidea Strain VB512170, Isolated from Monuments in India.</title>
        <authorList>
            <person name="Singh D."/>
            <person name="Chandrababunaidu M.M."/>
            <person name="Panda A."/>
            <person name="Sen D."/>
            <person name="Bhattacharyya S."/>
            <person name="Adhikary S.P."/>
            <person name="Tripathy S."/>
        </authorList>
    </citation>
    <scope>NUCLEOTIDE SEQUENCE [LARGE SCALE GENOMIC DNA]</scope>
    <source>
        <strain evidence="1 2">VB512170</strain>
    </source>
</reference>